<keyword evidence="1" id="KW-0472">Membrane</keyword>
<keyword evidence="3" id="KW-1185">Reference proteome</keyword>
<reference evidence="2 3" key="1">
    <citation type="submission" date="2019-05" db="EMBL/GenBank/DDBJ databases">
        <title>Another draft genome of Portunus trituberculatus and its Hox gene families provides insights of decapod evolution.</title>
        <authorList>
            <person name="Jeong J.-H."/>
            <person name="Song I."/>
            <person name="Kim S."/>
            <person name="Choi T."/>
            <person name="Kim D."/>
            <person name="Ryu S."/>
            <person name="Kim W."/>
        </authorList>
    </citation>
    <scope>NUCLEOTIDE SEQUENCE [LARGE SCALE GENOMIC DNA]</scope>
    <source>
        <tissue evidence="2">Muscle</tissue>
    </source>
</reference>
<evidence type="ECO:0000256" key="1">
    <source>
        <dbReference type="SAM" id="Phobius"/>
    </source>
</evidence>
<comment type="caution">
    <text evidence="2">The sequence shown here is derived from an EMBL/GenBank/DDBJ whole genome shotgun (WGS) entry which is preliminary data.</text>
</comment>
<dbReference type="Proteomes" id="UP000324222">
    <property type="component" value="Unassembled WGS sequence"/>
</dbReference>
<keyword evidence="1" id="KW-0812">Transmembrane</keyword>
<keyword evidence="1" id="KW-1133">Transmembrane helix</keyword>
<dbReference type="EMBL" id="VSRR010030961">
    <property type="protein sequence ID" value="MPC70339.1"/>
    <property type="molecule type" value="Genomic_DNA"/>
</dbReference>
<name>A0A5B7HKR4_PORTR</name>
<organism evidence="2 3">
    <name type="scientific">Portunus trituberculatus</name>
    <name type="common">Swimming crab</name>
    <name type="synonym">Neptunus trituberculatus</name>
    <dbReference type="NCBI Taxonomy" id="210409"/>
    <lineage>
        <taxon>Eukaryota</taxon>
        <taxon>Metazoa</taxon>
        <taxon>Ecdysozoa</taxon>
        <taxon>Arthropoda</taxon>
        <taxon>Crustacea</taxon>
        <taxon>Multicrustacea</taxon>
        <taxon>Malacostraca</taxon>
        <taxon>Eumalacostraca</taxon>
        <taxon>Eucarida</taxon>
        <taxon>Decapoda</taxon>
        <taxon>Pleocyemata</taxon>
        <taxon>Brachyura</taxon>
        <taxon>Eubrachyura</taxon>
        <taxon>Portunoidea</taxon>
        <taxon>Portunidae</taxon>
        <taxon>Portuninae</taxon>
        <taxon>Portunus</taxon>
    </lineage>
</organism>
<evidence type="ECO:0000313" key="3">
    <source>
        <dbReference type="Proteomes" id="UP000324222"/>
    </source>
</evidence>
<feature type="transmembrane region" description="Helical" evidence="1">
    <location>
        <begin position="39"/>
        <end position="64"/>
    </location>
</feature>
<proteinExistence type="predicted"/>
<gene>
    <name evidence="2" type="ORF">E2C01_064583</name>
</gene>
<protein>
    <submittedName>
        <fullName evidence="2">Uncharacterized protein</fullName>
    </submittedName>
</protein>
<evidence type="ECO:0000313" key="2">
    <source>
        <dbReference type="EMBL" id="MPC70339.1"/>
    </source>
</evidence>
<accession>A0A5B7HKR4</accession>
<dbReference type="AlphaFoldDB" id="A0A5B7HKR4"/>
<sequence>MWDPARVIVTVRLDHGRRASSPTGWNIINKVATYCSFGLWIALTAALTPPYFRVITVAIVLPILTL</sequence>